<comment type="similarity">
    <text evidence="4">Belongs to the dCTP deaminase family.</text>
</comment>
<protein>
    <recommendedName>
        <fullName evidence="4">dCTP deaminase</fullName>
        <ecNumber evidence="4">3.5.4.13</ecNumber>
    </recommendedName>
    <alternativeName>
        <fullName evidence="4">Deoxycytidine triphosphate deaminase</fullName>
    </alternativeName>
</protein>
<reference evidence="5 6" key="1">
    <citation type="submission" date="2017-08" db="EMBL/GenBank/DDBJ databases">
        <title>Infants hospitalized years apart are colonized by the same room-sourced microbial strains.</title>
        <authorList>
            <person name="Brooks B."/>
            <person name="Olm M.R."/>
            <person name="Firek B.A."/>
            <person name="Baker R."/>
            <person name="Thomas B.C."/>
            <person name="Morowitz M.J."/>
            <person name="Banfield J.F."/>
        </authorList>
    </citation>
    <scope>NUCLEOTIDE SEQUENCE [LARGE SCALE GENOMIC DNA]</scope>
    <source>
        <strain evidence="5">S2_003_000_R2_14</strain>
    </source>
</reference>
<organism evidence="5 6">
    <name type="scientific">Archangium gephyra</name>
    <dbReference type="NCBI Taxonomy" id="48"/>
    <lineage>
        <taxon>Bacteria</taxon>
        <taxon>Pseudomonadati</taxon>
        <taxon>Myxococcota</taxon>
        <taxon>Myxococcia</taxon>
        <taxon>Myxococcales</taxon>
        <taxon>Cystobacterineae</taxon>
        <taxon>Archangiaceae</taxon>
        <taxon>Archangium</taxon>
    </lineage>
</organism>
<evidence type="ECO:0000256" key="4">
    <source>
        <dbReference type="HAMAP-Rule" id="MF_00146"/>
    </source>
</evidence>
<comment type="function">
    <text evidence="4">Catalyzes the deamination of dCTP to dUTP.</text>
</comment>
<comment type="catalytic activity">
    <reaction evidence="4">
        <text>dCTP + H2O + H(+) = dUTP + NH4(+)</text>
        <dbReference type="Rhea" id="RHEA:22680"/>
        <dbReference type="ChEBI" id="CHEBI:15377"/>
        <dbReference type="ChEBI" id="CHEBI:15378"/>
        <dbReference type="ChEBI" id="CHEBI:28938"/>
        <dbReference type="ChEBI" id="CHEBI:61481"/>
        <dbReference type="ChEBI" id="CHEBI:61555"/>
        <dbReference type="EC" id="3.5.4.13"/>
    </reaction>
</comment>
<feature type="binding site" evidence="4">
    <location>
        <position position="157"/>
    </location>
    <ligand>
        <name>dCTP</name>
        <dbReference type="ChEBI" id="CHEBI:61481"/>
    </ligand>
</feature>
<dbReference type="GO" id="GO:0006226">
    <property type="term" value="P:dUMP biosynthetic process"/>
    <property type="evidence" value="ECO:0007669"/>
    <property type="project" value="UniProtKB-UniPathway"/>
</dbReference>
<evidence type="ECO:0000256" key="2">
    <source>
        <dbReference type="ARBA" id="ARBA00022801"/>
    </source>
</evidence>
<dbReference type="GO" id="GO:0006229">
    <property type="term" value="P:dUTP biosynthetic process"/>
    <property type="evidence" value="ECO:0007669"/>
    <property type="project" value="UniProtKB-UniRule"/>
</dbReference>
<dbReference type="InterPro" id="IPR011962">
    <property type="entry name" value="dCTP_deaminase"/>
</dbReference>
<feature type="binding site" evidence="4">
    <location>
        <position position="171"/>
    </location>
    <ligand>
        <name>dCTP</name>
        <dbReference type="ChEBI" id="CHEBI:61481"/>
    </ligand>
</feature>
<evidence type="ECO:0000256" key="3">
    <source>
        <dbReference type="ARBA" id="ARBA00023080"/>
    </source>
</evidence>
<comment type="caution">
    <text evidence="5">The sequence shown here is derived from an EMBL/GenBank/DDBJ whole genome shotgun (WGS) entry which is preliminary data.</text>
</comment>
<gene>
    <name evidence="4" type="primary">dcd</name>
    <name evidence="5" type="ORF">DI536_28380</name>
</gene>
<feature type="binding site" evidence="4">
    <location>
        <position position="181"/>
    </location>
    <ligand>
        <name>dCTP</name>
        <dbReference type="ChEBI" id="CHEBI:61481"/>
    </ligand>
</feature>
<dbReference type="GO" id="GO:0008829">
    <property type="term" value="F:dCTP deaminase activity"/>
    <property type="evidence" value="ECO:0007669"/>
    <property type="project" value="UniProtKB-UniRule"/>
</dbReference>
<keyword evidence="3 4" id="KW-0546">Nucleotide metabolism</keyword>
<evidence type="ECO:0000256" key="1">
    <source>
        <dbReference type="ARBA" id="ARBA00022741"/>
    </source>
</evidence>
<dbReference type="PANTHER" id="PTHR42680">
    <property type="entry name" value="DCTP DEAMINASE"/>
    <property type="match status" value="1"/>
</dbReference>
<dbReference type="EC" id="3.5.4.13" evidence="4"/>
<sequence>MSIKSDKWIRRQSLEKKMIEPFEPELVRTNSAGQRAVSFGTSSYGYDVRCADEFKVFTNINSTIVDPKTFDPRSFVDIKGPECIIPPNSFALARTVEYFRIPRDVLVVCLGKSTYARCGIIVNVTPLEPEWEGHVTLEFSNTTPLPARIYANEGVAQMLFFGSDEVCETSYRDRGGKYQGQTGVTLPKT</sequence>
<dbReference type="SUPFAM" id="SSF51283">
    <property type="entry name" value="dUTPase-like"/>
    <property type="match status" value="1"/>
</dbReference>
<dbReference type="PANTHER" id="PTHR42680:SF3">
    <property type="entry name" value="DCTP DEAMINASE"/>
    <property type="match status" value="1"/>
</dbReference>
<evidence type="ECO:0000313" key="5">
    <source>
        <dbReference type="EMBL" id="PZR07178.1"/>
    </source>
</evidence>
<dbReference type="NCBIfam" id="TIGR02274">
    <property type="entry name" value="dCTP_deam"/>
    <property type="match status" value="1"/>
</dbReference>
<feature type="binding site" evidence="4">
    <location>
        <begin position="112"/>
        <end position="117"/>
    </location>
    <ligand>
        <name>dCTP</name>
        <dbReference type="ChEBI" id="CHEBI:61481"/>
    </ligand>
</feature>
<comment type="caution">
    <text evidence="4">Lacks conserved residue(s) required for the propagation of feature annotation.</text>
</comment>
<dbReference type="InterPro" id="IPR033704">
    <property type="entry name" value="dUTPase_trimeric"/>
</dbReference>
<keyword evidence="2 4" id="KW-0378">Hydrolase</keyword>
<keyword evidence="1 4" id="KW-0547">Nucleotide-binding</keyword>
<dbReference type="UniPathway" id="UPA00610">
    <property type="reaction ID" value="UER00665"/>
</dbReference>
<proteinExistence type="inferred from homology"/>
<feature type="active site" description="Proton donor/acceptor" evidence="4">
    <location>
        <position position="138"/>
    </location>
</feature>
<accession>A0A2W5UE77</accession>
<dbReference type="InterPro" id="IPR036157">
    <property type="entry name" value="dUTPase-like_sf"/>
</dbReference>
<dbReference type="FunFam" id="2.70.40.10:FF:000001">
    <property type="entry name" value="dCTP deaminase"/>
    <property type="match status" value="1"/>
</dbReference>
<dbReference type="Pfam" id="PF22769">
    <property type="entry name" value="DCD"/>
    <property type="match status" value="1"/>
</dbReference>
<dbReference type="Gene3D" id="2.70.40.10">
    <property type="match status" value="1"/>
</dbReference>
<dbReference type="GO" id="GO:0015949">
    <property type="term" value="P:nucleobase-containing small molecule interconversion"/>
    <property type="evidence" value="ECO:0007669"/>
    <property type="project" value="TreeGrafter"/>
</dbReference>
<comment type="pathway">
    <text evidence="4">Pyrimidine metabolism; dUMP biosynthesis; dUMP from dCTP (dUTP route): step 1/2.</text>
</comment>
<dbReference type="AlphaFoldDB" id="A0A2W5UE77"/>
<name>A0A2W5UE77_9BACT</name>
<dbReference type="Proteomes" id="UP000249061">
    <property type="component" value="Unassembled WGS sequence"/>
</dbReference>
<dbReference type="CDD" id="cd07557">
    <property type="entry name" value="trimeric_dUTPase"/>
    <property type="match status" value="1"/>
</dbReference>
<dbReference type="EMBL" id="QFQP01000033">
    <property type="protein sequence ID" value="PZR07178.1"/>
    <property type="molecule type" value="Genomic_DNA"/>
</dbReference>
<dbReference type="GO" id="GO:0000166">
    <property type="term" value="F:nucleotide binding"/>
    <property type="evidence" value="ECO:0007669"/>
    <property type="project" value="UniProtKB-KW"/>
</dbReference>
<feature type="binding site" evidence="4">
    <location>
        <begin position="136"/>
        <end position="138"/>
    </location>
    <ligand>
        <name>dCTP</name>
        <dbReference type="ChEBI" id="CHEBI:61481"/>
    </ligand>
</feature>
<evidence type="ECO:0000313" key="6">
    <source>
        <dbReference type="Proteomes" id="UP000249061"/>
    </source>
</evidence>
<dbReference type="HAMAP" id="MF_00146">
    <property type="entry name" value="dCTP_deaminase"/>
    <property type="match status" value="1"/>
</dbReference>
<feature type="binding site" evidence="4">
    <location>
        <position position="177"/>
    </location>
    <ligand>
        <name>dCTP</name>
        <dbReference type="ChEBI" id="CHEBI:61481"/>
    </ligand>
</feature>
<comment type="subunit">
    <text evidence="4">Homotrimer.</text>
</comment>